<proteinExistence type="predicted"/>
<accession>A0A834XI24</accession>
<evidence type="ECO:0000313" key="2">
    <source>
        <dbReference type="Proteomes" id="UP000634136"/>
    </source>
</evidence>
<keyword evidence="2" id="KW-1185">Reference proteome</keyword>
<name>A0A834XI24_9FABA</name>
<evidence type="ECO:0000313" key="1">
    <source>
        <dbReference type="EMBL" id="KAF7844266.1"/>
    </source>
</evidence>
<dbReference type="AlphaFoldDB" id="A0A834XI24"/>
<organism evidence="1 2">
    <name type="scientific">Senna tora</name>
    <dbReference type="NCBI Taxonomy" id="362788"/>
    <lineage>
        <taxon>Eukaryota</taxon>
        <taxon>Viridiplantae</taxon>
        <taxon>Streptophyta</taxon>
        <taxon>Embryophyta</taxon>
        <taxon>Tracheophyta</taxon>
        <taxon>Spermatophyta</taxon>
        <taxon>Magnoliopsida</taxon>
        <taxon>eudicotyledons</taxon>
        <taxon>Gunneridae</taxon>
        <taxon>Pentapetalae</taxon>
        <taxon>rosids</taxon>
        <taxon>fabids</taxon>
        <taxon>Fabales</taxon>
        <taxon>Fabaceae</taxon>
        <taxon>Caesalpinioideae</taxon>
        <taxon>Cassia clade</taxon>
        <taxon>Senna</taxon>
    </lineage>
</organism>
<comment type="caution">
    <text evidence="1">The sequence shown here is derived from an EMBL/GenBank/DDBJ whole genome shotgun (WGS) entry which is preliminary data.</text>
</comment>
<dbReference type="EMBL" id="JAAIUW010000001">
    <property type="protein sequence ID" value="KAF7844266.1"/>
    <property type="molecule type" value="Genomic_DNA"/>
</dbReference>
<reference evidence="1" key="1">
    <citation type="submission" date="2020-09" db="EMBL/GenBank/DDBJ databases">
        <title>Genome-Enabled Discovery of Anthraquinone Biosynthesis in Senna tora.</title>
        <authorList>
            <person name="Kang S.-H."/>
            <person name="Pandey R.P."/>
            <person name="Lee C.-M."/>
            <person name="Sim J.-S."/>
            <person name="Jeong J.-T."/>
            <person name="Choi B.-S."/>
            <person name="Jung M."/>
            <person name="Ginzburg D."/>
            <person name="Zhao K."/>
            <person name="Won S.Y."/>
            <person name="Oh T.-J."/>
            <person name="Yu Y."/>
            <person name="Kim N.-H."/>
            <person name="Lee O.R."/>
            <person name="Lee T.-H."/>
            <person name="Bashyal P."/>
            <person name="Kim T.-S."/>
            <person name="Lee W.-H."/>
            <person name="Kawkins C."/>
            <person name="Kim C.-K."/>
            <person name="Kim J.S."/>
            <person name="Ahn B.O."/>
            <person name="Rhee S.Y."/>
            <person name="Sohng J.K."/>
        </authorList>
    </citation>
    <scope>NUCLEOTIDE SEQUENCE</scope>
    <source>
        <tissue evidence="1">Leaf</tissue>
    </source>
</reference>
<dbReference type="Proteomes" id="UP000634136">
    <property type="component" value="Unassembled WGS sequence"/>
</dbReference>
<protein>
    <submittedName>
        <fullName evidence="1">Uncharacterized protein</fullName>
    </submittedName>
</protein>
<gene>
    <name evidence="1" type="ORF">G2W53_001171</name>
</gene>
<sequence length="30" mass="3473">MDAFEKLIENVKVLKEGEDLNFSSKAMETR</sequence>